<reference evidence="2" key="1">
    <citation type="submission" date="2023-07" db="EMBL/GenBank/DDBJ databases">
        <title>Defluviimonas sediminis sp. nov., isolated from mangrove sediment.</title>
        <authorList>
            <person name="Liu L."/>
            <person name="Li J."/>
            <person name="Huang Y."/>
            <person name="Pan J."/>
            <person name="Li M."/>
        </authorList>
    </citation>
    <scope>NUCLEOTIDE SEQUENCE [LARGE SCALE GENOMIC DNA]</scope>
    <source>
        <strain evidence="2">FT324</strain>
    </source>
</reference>
<protein>
    <submittedName>
        <fullName evidence="1">Uncharacterized protein</fullName>
    </submittedName>
</protein>
<proteinExistence type="predicted"/>
<dbReference type="Proteomes" id="UP001205601">
    <property type="component" value="Unassembled WGS sequence"/>
</dbReference>
<name>A0ABT2NGC7_9RHOB</name>
<keyword evidence="2" id="KW-1185">Reference proteome</keyword>
<sequence length="49" mass="5350">MQYLAQITFDDIVMSLLVCAVLREAMILSLPDRIAGPGGWLIDTGVEDV</sequence>
<accession>A0ABT2NGC7</accession>
<dbReference type="RefSeq" id="WP_261493410.1">
    <property type="nucleotide sequence ID" value="NZ_JAOCQF010000001.1"/>
</dbReference>
<comment type="caution">
    <text evidence="1">The sequence shown here is derived from an EMBL/GenBank/DDBJ whole genome shotgun (WGS) entry which is preliminary data.</text>
</comment>
<gene>
    <name evidence="1" type="ORF">N5I32_00375</name>
</gene>
<evidence type="ECO:0000313" key="1">
    <source>
        <dbReference type="EMBL" id="MCT8327962.1"/>
    </source>
</evidence>
<evidence type="ECO:0000313" key="2">
    <source>
        <dbReference type="Proteomes" id="UP001205601"/>
    </source>
</evidence>
<dbReference type="EMBL" id="JAOCQF010000001">
    <property type="protein sequence ID" value="MCT8327962.1"/>
    <property type="molecule type" value="Genomic_DNA"/>
</dbReference>
<organism evidence="1 2">
    <name type="scientific">Albidovulum sediminis</name>
    <dbReference type="NCBI Taxonomy" id="3066345"/>
    <lineage>
        <taxon>Bacteria</taxon>
        <taxon>Pseudomonadati</taxon>
        <taxon>Pseudomonadota</taxon>
        <taxon>Alphaproteobacteria</taxon>
        <taxon>Rhodobacterales</taxon>
        <taxon>Paracoccaceae</taxon>
        <taxon>Albidovulum</taxon>
    </lineage>
</organism>